<evidence type="ECO:0000313" key="4">
    <source>
        <dbReference type="Proteomes" id="UP001551189"/>
    </source>
</evidence>
<name>A0ABV3AYP8_9ACTN</name>
<reference evidence="3 4" key="1">
    <citation type="submission" date="2024-06" db="EMBL/GenBank/DDBJ databases">
        <title>The Natural Products Discovery Center: Release of the First 8490 Sequenced Strains for Exploring Actinobacteria Biosynthetic Diversity.</title>
        <authorList>
            <person name="Kalkreuter E."/>
            <person name="Kautsar S.A."/>
            <person name="Yang D."/>
            <person name="Bader C.D."/>
            <person name="Teijaro C.N."/>
            <person name="Fluegel L."/>
            <person name="Davis C.M."/>
            <person name="Simpson J.R."/>
            <person name="Lauterbach L."/>
            <person name="Steele A.D."/>
            <person name="Gui C."/>
            <person name="Meng S."/>
            <person name="Li G."/>
            <person name="Viehrig K."/>
            <person name="Ye F."/>
            <person name="Su P."/>
            <person name="Kiefer A.F."/>
            <person name="Nichols A."/>
            <person name="Cepeda A.J."/>
            <person name="Yan W."/>
            <person name="Fan B."/>
            <person name="Jiang Y."/>
            <person name="Adhikari A."/>
            <person name="Zheng C.-J."/>
            <person name="Schuster L."/>
            <person name="Cowan T.M."/>
            <person name="Smanski M.J."/>
            <person name="Chevrette M.G."/>
            <person name="De Carvalho L.P.S."/>
            <person name="Shen B."/>
        </authorList>
    </citation>
    <scope>NUCLEOTIDE SEQUENCE [LARGE SCALE GENOMIC DNA]</scope>
    <source>
        <strain evidence="3 4">NPDC046851</strain>
    </source>
</reference>
<dbReference type="Proteomes" id="UP001551189">
    <property type="component" value="Unassembled WGS sequence"/>
</dbReference>
<evidence type="ECO:0008006" key="5">
    <source>
        <dbReference type="Google" id="ProtNLM"/>
    </source>
</evidence>
<comment type="caution">
    <text evidence="3">The sequence shown here is derived from an EMBL/GenBank/DDBJ whole genome shotgun (WGS) entry which is preliminary data.</text>
</comment>
<keyword evidence="2" id="KW-0732">Signal</keyword>
<feature type="region of interest" description="Disordered" evidence="1">
    <location>
        <begin position="256"/>
        <end position="284"/>
    </location>
</feature>
<evidence type="ECO:0000256" key="2">
    <source>
        <dbReference type="SAM" id="SignalP"/>
    </source>
</evidence>
<feature type="compositionally biased region" description="Basic and acidic residues" evidence="1">
    <location>
        <begin position="33"/>
        <end position="52"/>
    </location>
</feature>
<evidence type="ECO:0000313" key="3">
    <source>
        <dbReference type="EMBL" id="MEU6802301.1"/>
    </source>
</evidence>
<proteinExistence type="predicted"/>
<evidence type="ECO:0000256" key="1">
    <source>
        <dbReference type="SAM" id="MobiDB-lite"/>
    </source>
</evidence>
<keyword evidence="4" id="KW-1185">Reference proteome</keyword>
<feature type="compositionally biased region" description="Pro residues" evidence="1">
    <location>
        <begin position="262"/>
        <end position="277"/>
    </location>
</feature>
<feature type="region of interest" description="Disordered" evidence="1">
    <location>
        <begin position="29"/>
        <end position="55"/>
    </location>
</feature>
<dbReference type="RefSeq" id="WP_359695424.1">
    <property type="nucleotide sequence ID" value="NZ_JBEYXT010000056.1"/>
</dbReference>
<gene>
    <name evidence="3" type="ORF">ABZ931_14960</name>
</gene>
<accession>A0ABV3AYP8</accession>
<protein>
    <recommendedName>
        <fullName evidence="5">Secreted protein</fullName>
    </recommendedName>
</protein>
<sequence>MPALPARRLATSALCAALLLGVSAPAATADDAGSARDRARSDAGPARHDRARSVAPVPEADALLAQVKQFGDLGGVLKPVTDLLNAVLKAEHGRLSAARSAELGKAARNAIARARGTAPATPPATASITPPAAAPITPSVAVPVRPTATPLVVPSAAPVTPAVTWPVAASVVPLVAAPLISLAVAPIAPRVAAPAGPVDDALVALREAVDALLAVAVSGDPVKVKAAVDEVLSGVVKVVAATLLASGLPAPTDRVPAGSPFGPVPMEPPTGPVPAKPPVALSVE</sequence>
<feature type="signal peptide" evidence="2">
    <location>
        <begin position="1"/>
        <end position="29"/>
    </location>
</feature>
<dbReference type="EMBL" id="JBEYXT010000056">
    <property type="protein sequence ID" value="MEU6802301.1"/>
    <property type="molecule type" value="Genomic_DNA"/>
</dbReference>
<organism evidence="3 4">
    <name type="scientific">Streptomyces neyagawaensis</name>
    <dbReference type="NCBI Taxonomy" id="42238"/>
    <lineage>
        <taxon>Bacteria</taxon>
        <taxon>Bacillati</taxon>
        <taxon>Actinomycetota</taxon>
        <taxon>Actinomycetes</taxon>
        <taxon>Kitasatosporales</taxon>
        <taxon>Streptomycetaceae</taxon>
        <taxon>Streptomyces</taxon>
    </lineage>
</organism>
<feature type="chain" id="PRO_5047104747" description="Secreted protein" evidence="2">
    <location>
        <begin position="30"/>
        <end position="284"/>
    </location>
</feature>